<feature type="compositionally biased region" description="Basic and acidic residues" evidence="2">
    <location>
        <begin position="683"/>
        <end position="696"/>
    </location>
</feature>
<feature type="compositionally biased region" description="Polar residues" evidence="2">
    <location>
        <begin position="699"/>
        <end position="712"/>
    </location>
</feature>
<reference evidence="4" key="1">
    <citation type="submission" date="2018-06" db="EMBL/GenBank/DDBJ databases">
        <authorList>
            <person name="Guldener U."/>
        </authorList>
    </citation>
    <scope>NUCLEOTIDE SEQUENCE [LARGE SCALE GENOMIC DNA]</scope>
    <source>
        <strain evidence="4">UTAD17</strain>
    </source>
</reference>
<accession>A0A376B5B3</accession>
<dbReference type="GO" id="GO:0005938">
    <property type="term" value="C:cell cortex"/>
    <property type="evidence" value="ECO:0007669"/>
    <property type="project" value="TreeGrafter"/>
</dbReference>
<dbReference type="PANTHER" id="PTHR37271">
    <property type="entry name" value="KARYOGAMY PROTEIN KAR9"/>
    <property type="match status" value="1"/>
</dbReference>
<feature type="compositionally biased region" description="Polar residues" evidence="2">
    <location>
        <begin position="482"/>
        <end position="497"/>
    </location>
</feature>
<dbReference type="PANTHER" id="PTHR37271:SF1">
    <property type="entry name" value="KARYOGAMY PROTEIN KAR9"/>
    <property type="match status" value="1"/>
</dbReference>
<organism evidence="3 4">
    <name type="scientific">Saccharomycodes ludwigii</name>
    <dbReference type="NCBI Taxonomy" id="36035"/>
    <lineage>
        <taxon>Eukaryota</taxon>
        <taxon>Fungi</taxon>
        <taxon>Dikarya</taxon>
        <taxon>Ascomycota</taxon>
        <taxon>Saccharomycotina</taxon>
        <taxon>Saccharomycetes</taxon>
        <taxon>Saccharomycodales</taxon>
        <taxon>Saccharomycodaceae</taxon>
        <taxon>Saccharomycodes</taxon>
    </lineage>
</organism>
<evidence type="ECO:0000256" key="2">
    <source>
        <dbReference type="SAM" id="MobiDB-lite"/>
    </source>
</evidence>
<dbReference type="GO" id="GO:0005816">
    <property type="term" value="C:spindle pole body"/>
    <property type="evidence" value="ECO:0007669"/>
    <property type="project" value="TreeGrafter"/>
</dbReference>
<proteinExistence type="predicted"/>
<evidence type="ECO:0000313" key="3">
    <source>
        <dbReference type="EMBL" id="SSD59876.1"/>
    </source>
</evidence>
<dbReference type="GO" id="GO:0030473">
    <property type="term" value="P:nuclear migration along microtubule"/>
    <property type="evidence" value="ECO:0007669"/>
    <property type="project" value="TreeGrafter"/>
</dbReference>
<protein>
    <recommendedName>
        <fullName evidence="5">Karyogamy protein KAR9</fullName>
    </recommendedName>
</protein>
<evidence type="ECO:0000256" key="1">
    <source>
        <dbReference type="SAM" id="Coils"/>
    </source>
</evidence>
<dbReference type="VEuPathDB" id="FungiDB:SCODWIG_01637"/>
<dbReference type="Proteomes" id="UP000262825">
    <property type="component" value="Unassembled WGS sequence"/>
</dbReference>
<keyword evidence="4" id="KW-1185">Reference proteome</keyword>
<dbReference type="EMBL" id="UFAJ01000223">
    <property type="protein sequence ID" value="SSD59876.1"/>
    <property type="molecule type" value="Genomic_DNA"/>
</dbReference>
<keyword evidence="1" id="KW-0175">Coiled coil</keyword>
<feature type="compositionally biased region" description="Basic and acidic residues" evidence="2">
    <location>
        <begin position="713"/>
        <end position="727"/>
    </location>
</feature>
<dbReference type="GO" id="GO:0031578">
    <property type="term" value="P:mitotic spindle orientation checkpoint signaling"/>
    <property type="evidence" value="ECO:0007669"/>
    <property type="project" value="TreeGrafter"/>
</dbReference>
<dbReference type="Pfam" id="PF08580">
    <property type="entry name" value="KAR9"/>
    <property type="match status" value="1"/>
</dbReference>
<evidence type="ECO:0000313" key="4">
    <source>
        <dbReference type="Proteomes" id="UP000262825"/>
    </source>
</evidence>
<feature type="coiled-coil region" evidence="1">
    <location>
        <begin position="298"/>
        <end position="325"/>
    </location>
</feature>
<evidence type="ECO:0008006" key="5">
    <source>
        <dbReference type="Google" id="ProtNLM"/>
    </source>
</evidence>
<gene>
    <name evidence="3" type="ORF">SCODWIG_01637</name>
</gene>
<feature type="region of interest" description="Disordered" evidence="2">
    <location>
        <begin position="465"/>
        <end position="532"/>
    </location>
</feature>
<dbReference type="GO" id="GO:0051293">
    <property type="term" value="P:establishment of spindle localization"/>
    <property type="evidence" value="ECO:0007669"/>
    <property type="project" value="TreeGrafter"/>
</dbReference>
<sequence length="863" mass="98360">MSIIPSVRITKNPSKKLSLLLQSILDALATTILEIDEQIDTDRIEGQFSCLDFENCATLLDQQLDEVAKIFKQILFEKDQALDRSYLSEYIDWLHDGKKQFYSILQALQKVEHLLVKILDVIETKHAESIDSSFSTIFDLIEKCSEKYAILKTLCSYLQQHFGIISEFKEIYCEFMDSLDIEIGKMFSKLLIFRDLNLDFDNSIPNINILIKILNESTINGIESPKNKSTPSICRNHEPLAHQLPAFTLDDNSKWELFSEEIISNFKPLNTSITEILAEKIGDFKNSHENFENLVQLIELIAKKYNNLTKKFEILENEIMDFKTEIIMDRWKQVYYHNCNTIENLLNNVLPTNHVKYKNCMELNGNNEMLKFYRKKIYGNILIIEKILKFISQLTEQDFWLQEGSKSNFNNKSNCYRGGSTSNIDLLYKKNELIFQWLKIKKELGLVDEIVDSIKKQEFSEPPVSMAIGTSSTHEVKRDQKSNNNSVSHSIRSNNTDGKSKNKSHGTTRNISIRKSYMSSTQNRESSRISSNLSDENYCGGNACNKIKRLSTFENIEEWENLSKEVRKQSIGALIHQKMNIVPIIVSNTPESQSSGRAYFDTLEPEVCRAERKNDKYEFDGCINDILEYERNNTRGEVATPEFLNPTVLAEGSYLHEAGLDFVQSSSPTEANVDVGGVLGTLKSEDGKTGKNHADDIGSNDNSHIATISSERMSPKYENDGDIREKDNDSDDCSDLNKTFISLNIPKNRTNENRDFEKLFKERIISNANVKSKIPNLKNRGSADVLINTGIENNEINGTSNALSNSVSRILSLCSTKKSSKSLSLSFDGYCCSIPEKNKILRKPTPLKELLVNNSRTPTTVYN</sequence>
<name>A0A376B5B3_9ASCO</name>
<dbReference type="AlphaFoldDB" id="A0A376B5B3"/>
<dbReference type="InterPro" id="IPR013889">
    <property type="entry name" value="Karyogamy_KAR9"/>
</dbReference>
<feature type="region of interest" description="Disordered" evidence="2">
    <location>
        <begin position="683"/>
        <end position="731"/>
    </location>
</feature>
<dbReference type="GO" id="GO:0043332">
    <property type="term" value="C:mating projection tip"/>
    <property type="evidence" value="ECO:0007669"/>
    <property type="project" value="TreeGrafter"/>
</dbReference>
<feature type="compositionally biased region" description="Polar residues" evidence="2">
    <location>
        <begin position="507"/>
        <end position="532"/>
    </location>
</feature>